<feature type="region of interest" description="Disordered" evidence="1">
    <location>
        <begin position="1"/>
        <end position="58"/>
    </location>
</feature>
<proteinExistence type="predicted"/>
<dbReference type="AlphaFoldDB" id="A0A6A6L0M6"/>
<evidence type="ECO:0000313" key="3">
    <source>
        <dbReference type="Proteomes" id="UP000467840"/>
    </source>
</evidence>
<evidence type="ECO:0000256" key="1">
    <source>
        <dbReference type="SAM" id="MobiDB-lite"/>
    </source>
</evidence>
<dbReference type="EMBL" id="JAAGAX010000013">
    <property type="protein sequence ID" value="KAF2294902.1"/>
    <property type="molecule type" value="Genomic_DNA"/>
</dbReference>
<dbReference type="Gene3D" id="3.40.50.10190">
    <property type="entry name" value="BRCT domain"/>
    <property type="match status" value="1"/>
</dbReference>
<comment type="caution">
    <text evidence="2">The sequence shown here is derived from an EMBL/GenBank/DDBJ whole genome shotgun (WGS) entry which is preliminary data.</text>
</comment>
<feature type="compositionally biased region" description="Low complexity" evidence="1">
    <location>
        <begin position="1"/>
        <end position="12"/>
    </location>
</feature>
<feature type="compositionally biased region" description="Low complexity" evidence="1">
    <location>
        <begin position="27"/>
        <end position="37"/>
    </location>
</feature>
<keyword evidence="3" id="KW-1185">Reference proteome</keyword>
<name>A0A6A6L0M6_HEVBR</name>
<gene>
    <name evidence="2" type="ORF">GH714_026910</name>
</gene>
<organism evidence="2 3">
    <name type="scientific">Hevea brasiliensis</name>
    <name type="common">Para rubber tree</name>
    <name type="synonym">Siphonia brasiliensis</name>
    <dbReference type="NCBI Taxonomy" id="3981"/>
    <lineage>
        <taxon>Eukaryota</taxon>
        <taxon>Viridiplantae</taxon>
        <taxon>Streptophyta</taxon>
        <taxon>Embryophyta</taxon>
        <taxon>Tracheophyta</taxon>
        <taxon>Spermatophyta</taxon>
        <taxon>Magnoliopsida</taxon>
        <taxon>eudicotyledons</taxon>
        <taxon>Gunneridae</taxon>
        <taxon>Pentapetalae</taxon>
        <taxon>rosids</taxon>
        <taxon>fabids</taxon>
        <taxon>Malpighiales</taxon>
        <taxon>Euphorbiaceae</taxon>
        <taxon>Crotonoideae</taxon>
        <taxon>Micrandreae</taxon>
        <taxon>Hevea</taxon>
    </lineage>
</organism>
<sequence>MESSTAAPSSSSFCFRDHQQQEDATESDTSSDISSLSGYRAEKSDLESMTGKADKESISRVKNKDITGTVQLHIYKEGLQNLVIAAGGTILEELVEQTNNQAAPSRRIVVYNLDPPQGCKLGDEVSILW</sequence>
<dbReference type="InterPro" id="IPR036420">
    <property type="entry name" value="BRCT_dom_sf"/>
</dbReference>
<evidence type="ECO:0008006" key="4">
    <source>
        <dbReference type="Google" id="ProtNLM"/>
    </source>
</evidence>
<feature type="compositionally biased region" description="Basic and acidic residues" evidence="1">
    <location>
        <begin position="40"/>
        <end position="58"/>
    </location>
</feature>
<accession>A0A6A6L0M6</accession>
<protein>
    <recommendedName>
        <fullName evidence="4">BRCT domain-containing protein</fullName>
    </recommendedName>
</protein>
<dbReference type="Proteomes" id="UP000467840">
    <property type="component" value="Chromosome 7"/>
</dbReference>
<reference evidence="2 3" key="1">
    <citation type="journal article" date="2020" name="Mol. Plant">
        <title>The Chromosome-Based Rubber Tree Genome Provides New Insights into Spurge Genome Evolution and Rubber Biosynthesis.</title>
        <authorList>
            <person name="Liu J."/>
            <person name="Shi C."/>
            <person name="Shi C.C."/>
            <person name="Li W."/>
            <person name="Zhang Q.J."/>
            <person name="Zhang Y."/>
            <person name="Li K."/>
            <person name="Lu H.F."/>
            <person name="Shi C."/>
            <person name="Zhu S.T."/>
            <person name="Xiao Z.Y."/>
            <person name="Nan H."/>
            <person name="Yue Y."/>
            <person name="Zhu X.G."/>
            <person name="Wu Y."/>
            <person name="Hong X.N."/>
            <person name="Fan G.Y."/>
            <person name="Tong Y."/>
            <person name="Zhang D."/>
            <person name="Mao C.L."/>
            <person name="Liu Y.L."/>
            <person name="Hao S.J."/>
            <person name="Liu W.Q."/>
            <person name="Lv M.Q."/>
            <person name="Zhang H.B."/>
            <person name="Liu Y."/>
            <person name="Hu-Tang G.R."/>
            <person name="Wang J.P."/>
            <person name="Wang J.H."/>
            <person name="Sun Y.H."/>
            <person name="Ni S.B."/>
            <person name="Chen W.B."/>
            <person name="Zhang X.C."/>
            <person name="Jiao Y.N."/>
            <person name="Eichler E.E."/>
            <person name="Li G.H."/>
            <person name="Liu X."/>
            <person name="Gao L.Z."/>
        </authorList>
    </citation>
    <scope>NUCLEOTIDE SEQUENCE [LARGE SCALE GENOMIC DNA]</scope>
    <source>
        <strain evidence="3">cv. GT1</strain>
        <tissue evidence="2">Leaf</tissue>
    </source>
</reference>
<evidence type="ECO:0000313" key="2">
    <source>
        <dbReference type="EMBL" id="KAF2294902.1"/>
    </source>
</evidence>